<name>A0ABN6EZ37_9BACT</name>
<dbReference type="Proteomes" id="UP001320148">
    <property type="component" value="Chromosome"/>
</dbReference>
<evidence type="ECO:0000313" key="2">
    <source>
        <dbReference type="EMBL" id="BCS94934.1"/>
    </source>
</evidence>
<accession>A0ABN6EZ37</accession>
<keyword evidence="1" id="KW-0732">Signal</keyword>
<organism evidence="2 3">
    <name type="scientific">Desulfoluna limicola</name>
    <dbReference type="NCBI Taxonomy" id="2810562"/>
    <lineage>
        <taxon>Bacteria</taxon>
        <taxon>Pseudomonadati</taxon>
        <taxon>Thermodesulfobacteriota</taxon>
        <taxon>Desulfobacteria</taxon>
        <taxon>Desulfobacterales</taxon>
        <taxon>Desulfolunaceae</taxon>
        <taxon>Desulfoluna</taxon>
    </lineage>
</organism>
<evidence type="ECO:0008006" key="4">
    <source>
        <dbReference type="Google" id="ProtNLM"/>
    </source>
</evidence>
<protein>
    <recommendedName>
        <fullName evidence="4">Lipoprotein</fullName>
    </recommendedName>
</protein>
<keyword evidence="3" id="KW-1185">Reference proteome</keyword>
<proteinExistence type="predicted"/>
<sequence>MMHTILRLMCFFILFPLIVSCASNKDVKEIKNMIAESREETYQLENIIELLNSEINDDRIRLNNLEDGGAGLSPPAMELKAKIDKNQALSNTLSRKLNIIKREVKSNSNEIRTIKKEQQNTKRAIHEALLKNNEIKLATSRGIRELEEQYKEKRKDEKESWENDK</sequence>
<dbReference type="RefSeq" id="WP_236891232.1">
    <property type="nucleotide sequence ID" value="NZ_AP024488.1"/>
</dbReference>
<feature type="signal peptide" evidence="1">
    <location>
        <begin position="1"/>
        <end position="21"/>
    </location>
</feature>
<evidence type="ECO:0000313" key="3">
    <source>
        <dbReference type="Proteomes" id="UP001320148"/>
    </source>
</evidence>
<dbReference type="EMBL" id="AP024488">
    <property type="protein sequence ID" value="BCS94934.1"/>
    <property type="molecule type" value="Genomic_DNA"/>
</dbReference>
<feature type="chain" id="PRO_5047277470" description="Lipoprotein" evidence="1">
    <location>
        <begin position="22"/>
        <end position="165"/>
    </location>
</feature>
<reference evidence="2 3" key="1">
    <citation type="submission" date="2021-02" db="EMBL/GenBank/DDBJ databases">
        <title>Complete genome of Desulfoluna sp. strain ASN36.</title>
        <authorList>
            <person name="Takahashi A."/>
            <person name="Kojima H."/>
            <person name="Fukui M."/>
        </authorList>
    </citation>
    <scope>NUCLEOTIDE SEQUENCE [LARGE SCALE GENOMIC DNA]</scope>
    <source>
        <strain evidence="2 3">ASN36</strain>
    </source>
</reference>
<gene>
    <name evidence="2" type="ORF">DSLASN_05660</name>
</gene>
<evidence type="ECO:0000256" key="1">
    <source>
        <dbReference type="SAM" id="SignalP"/>
    </source>
</evidence>
<dbReference type="PROSITE" id="PS51257">
    <property type="entry name" value="PROKAR_LIPOPROTEIN"/>
    <property type="match status" value="1"/>
</dbReference>